<organism evidence="3 4">
    <name type="scientific">Candidatus Magnetoglobus multicellularis str. Araruama</name>
    <dbReference type="NCBI Taxonomy" id="890399"/>
    <lineage>
        <taxon>Bacteria</taxon>
        <taxon>Pseudomonadati</taxon>
        <taxon>Thermodesulfobacteriota</taxon>
        <taxon>Desulfobacteria</taxon>
        <taxon>Desulfobacterales</taxon>
        <taxon>Desulfobacteraceae</taxon>
        <taxon>Candidatus Magnetoglobus</taxon>
    </lineage>
</organism>
<proteinExistence type="predicted"/>
<dbReference type="Pfam" id="PF03793">
    <property type="entry name" value="PASTA"/>
    <property type="match status" value="2"/>
</dbReference>
<dbReference type="Proteomes" id="UP000189670">
    <property type="component" value="Unassembled WGS sequence"/>
</dbReference>
<name>A0A1V1PHL5_9BACT</name>
<evidence type="ECO:0000259" key="2">
    <source>
        <dbReference type="PROSITE" id="PS51178"/>
    </source>
</evidence>
<sequence>MFRQSIQIIIGLIVFVIIFILTTYFSVYIFVKTEKYVIIPDVTGKDIIYVLELLSDNRLNTKVDGTEYHSTIPKNHVIYQDPKPGSEVKEGRDVSIVLSKGSKWLRLPDIRGMPIEKAQIVLDQHRLCRGEITRIYHPQFVSGMIIYQFPEPGSYITNIACIDILVSRGHRSTLYQMPDFIGVSIEEALMMLSTINIQPFSIKYASDNQWPENRIIEQKPAFGYAITKEEPVYLTVNRKNLKIGDSKGGISLYVYSVPNGFLQKHVLIRLNIFGVTIHVHDDFIRPAKKIYVLIPNDCDASVFVYQDETLVDSKIF</sequence>
<keyword evidence="1" id="KW-0812">Transmembrane</keyword>
<evidence type="ECO:0000256" key="1">
    <source>
        <dbReference type="SAM" id="Phobius"/>
    </source>
</evidence>
<dbReference type="Gene3D" id="3.30.10.20">
    <property type="match status" value="3"/>
</dbReference>
<feature type="domain" description="PASTA" evidence="2">
    <location>
        <begin position="33"/>
        <end position="100"/>
    </location>
</feature>
<keyword evidence="1" id="KW-1133">Transmembrane helix</keyword>
<protein>
    <submittedName>
        <fullName evidence="3">PASTA domain-containing protein</fullName>
    </submittedName>
</protein>
<evidence type="ECO:0000313" key="4">
    <source>
        <dbReference type="Proteomes" id="UP000189670"/>
    </source>
</evidence>
<evidence type="ECO:0000313" key="3">
    <source>
        <dbReference type="EMBL" id="ETR74392.1"/>
    </source>
</evidence>
<reference evidence="4" key="1">
    <citation type="submission" date="2012-11" db="EMBL/GenBank/DDBJ databases">
        <authorList>
            <person name="Lucero-Rivera Y.E."/>
            <person name="Tovar-Ramirez D."/>
        </authorList>
    </citation>
    <scope>NUCLEOTIDE SEQUENCE [LARGE SCALE GENOMIC DNA]</scope>
    <source>
        <strain evidence="4">Araruama</strain>
    </source>
</reference>
<feature type="domain" description="PASTA" evidence="2">
    <location>
        <begin position="171"/>
        <end position="238"/>
    </location>
</feature>
<dbReference type="EMBL" id="ATBP01000008">
    <property type="protein sequence ID" value="ETR74392.1"/>
    <property type="molecule type" value="Genomic_DNA"/>
</dbReference>
<dbReference type="InterPro" id="IPR005543">
    <property type="entry name" value="PASTA_dom"/>
</dbReference>
<gene>
    <name evidence="3" type="ORF">OMM_00223</name>
</gene>
<feature type="transmembrane region" description="Helical" evidence="1">
    <location>
        <begin position="6"/>
        <end position="31"/>
    </location>
</feature>
<dbReference type="PROSITE" id="PS51178">
    <property type="entry name" value="PASTA"/>
    <property type="match status" value="2"/>
</dbReference>
<dbReference type="SMART" id="SM00740">
    <property type="entry name" value="PASTA"/>
    <property type="match status" value="3"/>
</dbReference>
<dbReference type="CDD" id="cd06577">
    <property type="entry name" value="PASTA_pknB"/>
    <property type="match status" value="3"/>
</dbReference>
<accession>A0A1V1PHL5</accession>
<keyword evidence="1" id="KW-0472">Membrane</keyword>
<dbReference type="AlphaFoldDB" id="A0A1V1PHL5"/>
<comment type="caution">
    <text evidence="3">The sequence shown here is derived from an EMBL/GenBank/DDBJ whole genome shotgun (WGS) entry which is preliminary data.</text>
</comment>